<feature type="transmembrane region" description="Helical" evidence="25">
    <location>
        <begin position="307"/>
        <end position="331"/>
    </location>
</feature>
<evidence type="ECO:0000256" key="19">
    <source>
        <dbReference type="ARBA" id="ARBA00032575"/>
    </source>
</evidence>
<organism evidence="26 27">
    <name type="scientific">Ailuropoda melanoleuca</name>
    <name type="common">Giant panda</name>
    <dbReference type="NCBI Taxonomy" id="9646"/>
    <lineage>
        <taxon>Eukaryota</taxon>
        <taxon>Metazoa</taxon>
        <taxon>Chordata</taxon>
        <taxon>Craniata</taxon>
        <taxon>Vertebrata</taxon>
        <taxon>Euteleostomi</taxon>
        <taxon>Mammalia</taxon>
        <taxon>Eutheria</taxon>
        <taxon>Laurasiatheria</taxon>
        <taxon>Carnivora</taxon>
        <taxon>Caniformia</taxon>
        <taxon>Ursidae</taxon>
        <taxon>Ailuropoda</taxon>
    </lineage>
</organism>
<evidence type="ECO:0000256" key="16">
    <source>
        <dbReference type="ARBA" id="ARBA00029746"/>
    </source>
</evidence>
<protein>
    <recommendedName>
        <fullName evidence="6">Ceramide glucosyltransferase</fullName>
        <ecNumber evidence="5">2.4.1.80</ecNumber>
    </recommendedName>
    <alternativeName>
        <fullName evidence="16">GLCT-1</fullName>
    </alternativeName>
    <alternativeName>
        <fullName evidence="18">Glucosylceramide synthase</fullName>
    </alternativeName>
    <alternativeName>
        <fullName evidence="24">Glycosylceramide synthase</fullName>
    </alternativeName>
    <alternativeName>
        <fullName evidence="19">UDP-glucose ceramide glucosyltransferase</fullName>
    </alternativeName>
    <alternativeName>
        <fullName evidence="17">UDP-glucose:N-acylsphingosine D-glucosyltransferase</fullName>
    </alternativeName>
</protein>
<comment type="subunit">
    <text evidence="23">Interacts with RTN1; regulates the ceramide glucosyltransferase activity of UGCG.</text>
</comment>
<evidence type="ECO:0000256" key="8">
    <source>
        <dbReference type="ARBA" id="ARBA00022676"/>
    </source>
</evidence>
<feature type="transmembrane region" description="Helical" evidence="25">
    <location>
        <begin position="337"/>
        <end position="355"/>
    </location>
</feature>
<keyword evidence="9" id="KW-0808">Transferase</keyword>
<evidence type="ECO:0000256" key="12">
    <source>
        <dbReference type="ARBA" id="ARBA00022989"/>
    </source>
</evidence>
<evidence type="ECO:0000256" key="13">
    <source>
        <dbReference type="ARBA" id="ARBA00023034"/>
    </source>
</evidence>
<dbReference type="CDD" id="cd02520">
    <property type="entry name" value="Glucosylceramide_synthase"/>
    <property type="match status" value="1"/>
</dbReference>
<keyword evidence="27" id="KW-1185">Reference proteome</keyword>
<dbReference type="EC" id="2.4.1.80" evidence="5"/>
<evidence type="ECO:0000256" key="25">
    <source>
        <dbReference type="SAM" id="Phobius"/>
    </source>
</evidence>
<dbReference type="GO" id="GO:0000139">
    <property type="term" value="C:Golgi membrane"/>
    <property type="evidence" value="ECO:0007669"/>
    <property type="project" value="UniProtKB-SubCell"/>
</dbReference>
<dbReference type="GO" id="GO:0061436">
    <property type="term" value="P:establishment of skin barrier"/>
    <property type="evidence" value="ECO:0007669"/>
    <property type="project" value="Ensembl"/>
</dbReference>
<dbReference type="Pfam" id="PF13506">
    <property type="entry name" value="Glyco_transf_21"/>
    <property type="match status" value="1"/>
</dbReference>
<dbReference type="UniPathway" id="UPA00222"/>
<evidence type="ECO:0000256" key="18">
    <source>
        <dbReference type="ARBA" id="ARBA00031543"/>
    </source>
</evidence>
<reference evidence="26" key="2">
    <citation type="submission" date="2025-08" db="UniProtKB">
        <authorList>
            <consortium name="Ensembl"/>
        </authorList>
    </citation>
    <scope>IDENTIFICATION</scope>
</reference>
<evidence type="ECO:0000256" key="4">
    <source>
        <dbReference type="ARBA" id="ARBA00006739"/>
    </source>
</evidence>
<dbReference type="PANTHER" id="PTHR12726:SF0">
    <property type="entry name" value="CERAMIDE GLUCOSYLTRANSFERASE"/>
    <property type="match status" value="1"/>
</dbReference>
<dbReference type="GeneTree" id="ENSGT00390000012898"/>
<keyword evidence="8" id="KW-0328">Glycosyltransferase</keyword>
<dbReference type="SUPFAM" id="SSF53448">
    <property type="entry name" value="Nucleotide-diphospho-sugar transferases"/>
    <property type="match status" value="1"/>
</dbReference>
<dbReference type="GO" id="GO:0030216">
    <property type="term" value="P:keratinocyte differentiation"/>
    <property type="evidence" value="ECO:0007669"/>
    <property type="project" value="Ensembl"/>
</dbReference>
<evidence type="ECO:0000256" key="10">
    <source>
        <dbReference type="ARBA" id="ARBA00022692"/>
    </source>
</evidence>
<dbReference type="PANTHER" id="PTHR12726">
    <property type="entry name" value="CERAMIDE GLUCOSYLTRANSFERASE"/>
    <property type="match status" value="1"/>
</dbReference>
<comment type="pathway">
    <text evidence="3">Sphingolipid metabolism.</text>
</comment>
<sequence>MALLDLALEGMAVFGFVLFLVLWLMHFMAIIYTRLHLNKKATDKQPYSKLPGVSLLKPLKGVDPNLINNLETFFELDYPKLQGSWSDLTIPIQRFLANKMIKLKTQYEVLLCVQDHDDPAIDVCKKLLGKYPNVDARLFIGGKKVGINPKINNLMPGYEVAKYDLIWICDSGIRVIPDTLTDMVNQMTEKVGLVHGLPYVADRQGFAATLEQVYFGTSHPRSYISANVTGFKCVTGMSCLMRKDVLDQAGGLIAFAQYIAEDYFMAKAIADRGWRFAMSTQVAMQNSGSYSISQFQSRMIRWTKLRINMLPATIICEPISECFVASLIIGWAAHHVFRWDIMVFFMCHCLAWFIFDYIQLRGVQGGTLCFSKLDYAVAWFIRESMTIYIFLSALWDPTISWRTGRYRLRCGGTAEEILDV</sequence>
<dbReference type="InterPro" id="IPR029044">
    <property type="entry name" value="Nucleotide-diphossugar_trans"/>
</dbReference>
<dbReference type="GO" id="GO:0009966">
    <property type="term" value="P:regulation of signal transduction"/>
    <property type="evidence" value="ECO:0007669"/>
    <property type="project" value="Ensembl"/>
</dbReference>
<evidence type="ECO:0000256" key="5">
    <source>
        <dbReference type="ARBA" id="ARBA00012699"/>
    </source>
</evidence>
<evidence type="ECO:0000256" key="24">
    <source>
        <dbReference type="ARBA" id="ARBA00082999"/>
    </source>
</evidence>
<dbReference type="Proteomes" id="UP000008912">
    <property type="component" value="Unassembled WGS sequence"/>
</dbReference>
<accession>A0A7N5KQC1</accession>
<dbReference type="CTD" id="7357"/>
<dbReference type="GO" id="GO:1903575">
    <property type="term" value="P:cornified envelope assembly"/>
    <property type="evidence" value="ECO:0007669"/>
    <property type="project" value="Ensembl"/>
</dbReference>
<evidence type="ECO:0000256" key="20">
    <source>
        <dbReference type="ARBA" id="ARBA00047869"/>
    </source>
</evidence>
<comment type="catalytic activity">
    <reaction evidence="22">
        <text>an N-acylsphing-4-enine + UDP-alpha-D-glucose = a beta-D-glucosyl-(1&lt;-&gt;1')-N-acylsphing-4-enine + UDP + H(+)</text>
        <dbReference type="Rhea" id="RHEA:12088"/>
        <dbReference type="ChEBI" id="CHEBI:15378"/>
        <dbReference type="ChEBI" id="CHEBI:22801"/>
        <dbReference type="ChEBI" id="CHEBI:52639"/>
        <dbReference type="ChEBI" id="CHEBI:58223"/>
        <dbReference type="ChEBI" id="CHEBI:58885"/>
        <dbReference type="EC" id="2.4.1.80"/>
    </reaction>
    <physiologicalReaction direction="left-to-right" evidence="22">
        <dbReference type="Rhea" id="RHEA:12089"/>
    </physiologicalReaction>
</comment>
<comment type="catalytic activity">
    <reaction evidence="21">
        <text>N-(9Z-octadecenoyl)-sphing-4-enine + UDP-alpha-D-xylose = beta-D-xylosyl-(1&lt;-&gt;1')-N-(9Z-octadecenoyl)-sphing-4-enine + UDP + H(+)</text>
        <dbReference type="Rhea" id="RHEA:70247"/>
        <dbReference type="ChEBI" id="CHEBI:15378"/>
        <dbReference type="ChEBI" id="CHEBI:57632"/>
        <dbReference type="ChEBI" id="CHEBI:58223"/>
        <dbReference type="ChEBI" id="CHEBI:77996"/>
        <dbReference type="ChEBI" id="CHEBI:189081"/>
    </reaction>
    <physiologicalReaction direction="left-to-right" evidence="21">
        <dbReference type="Rhea" id="RHEA:70248"/>
    </physiologicalReaction>
</comment>
<dbReference type="GO" id="GO:0008120">
    <property type="term" value="F:ceramide glucosyltransferase activity"/>
    <property type="evidence" value="ECO:0007669"/>
    <property type="project" value="UniProtKB-EC"/>
</dbReference>
<keyword evidence="11" id="KW-0746">Sphingolipid metabolism</keyword>
<comment type="catalytic activity">
    <reaction evidence="20">
        <text>UDP-alpha-D-xylose + an N-acylsphing-4-enine = a beta-D-xylosyl-(1&lt;-&gt;1')-N-acylsphing-4-enine + UDP + H(+)</text>
        <dbReference type="Rhea" id="RHEA:70243"/>
        <dbReference type="ChEBI" id="CHEBI:15378"/>
        <dbReference type="ChEBI" id="CHEBI:52639"/>
        <dbReference type="ChEBI" id="CHEBI:57632"/>
        <dbReference type="ChEBI" id="CHEBI:58223"/>
        <dbReference type="ChEBI" id="CHEBI:189068"/>
    </reaction>
    <physiologicalReaction direction="left-to-right" evidence="20">
        <dbReference type="Rhea" id="RHEA:70244"/>
    </physiologicalReaction>
</comment>
<evidence type="ECO:0000256" key="3">
    <source>
        <dbReference type="ARBA" id="ARBA00004991"/>
    </source>
</evidence>
<dbReference type="GO" id="GO:0033210">
    <property type="term" value="P:leptin-mediated signaling pathway"/>
    <property type="evidence" value="ECO:0007669"/>
    <property type="project" value="Ensembl"/>
</dbReference>
<evidence type="ECO:0000256" key="21">
    <source>
        <dbReference type="ARBA" id="ARBA00048104"/>
    </source>
</evidence>
<evidence type="ECO:0000256" key="14">
    <source>
        <dbReference type="ARBA" id="ARBA00023098"/>
    </source>
</evidence>
<reference evidence="26 27" key="1">
    <citation type="journal article" date="2010" name="Nature">
        <title>The sequence and de novo assembly of the giant panda genome.</title>
        <authorList>
            <person name="Li R."/>
            <person name="Fan W."/>
            <person name="Tian G."/>
            <person name="Zhu H."/>
            <person name="He L."/>
            <person name="Cai J."/>
            <person name="Huang Q."/>
            <person name="Cai Q."/>
            <person name="Li B."/>
            <person name="Bai Y."/>
            <person name="Zhang Z."/>
            <person name="Zhang Y."/>
            <person name="Wang W."/>
            <person name="Li J."/>
            <person name="Wei F."/>
            <person name="Li H."/>
            <person name="Jian M."/>
            <person name="Li J."/>
            <person name="Zhang Z."/>
            <person name="Nielsen R."/>
            <person name="Li D."/>
            <person name="Gu W."/>
            <person name="Yang Z."/>
            <person name="Xuan Z."/>
            <person name="Ryder O.A."/>
            <person name="Leung F.C."/>
            <person name="Zhou Y."/>
            <person name="Cao J."/>
            <person name="Sun X."/>
            <person name="Fu Y."/>
            <person name="Fang X."/>
            <person name="Guo X."/>
            <person name="Wang B."/>
            <person name="Hou R."/>
            <person name="Shen F."/>
            <person name="Mu B."/>
            <person name="Ni P."/>
            <person name="Lin R."/>
            <person name="Qian W."/>
            <person name="Wang G."/>
            <person name="Yu C."/>
            <person name="Nie W."/>
            <person name="Wang J."/>
            <person name="Wu Z."/>
            <person name="Liang H."/>
            <person name="Min J."/>
            <person name="Wu Q."/>
            <person name="Cheng S."/>
            <person name="Ruan J."/>
            <person name="Wang M."/>
            <person name="Shi Z."/>
            <person name="Wen M."/>
            <person name="Liu B."/>
            <person name="Ren X."/>
            <person name="Zheng H."/>
            <person name="Dong D."/>
            <person name="Cook K."/>
            <person name="Shan G."/>
            <person name="Zhang H."/>
            <person name="Kosiol C."/>
            <person name="Xie X."/>
            <person name="Lu Z."/>
            <person name="Zheng H."/>
            <person name="Li Y."/>
            <person name="Steiner C.C."/>
            <person name="Lam T.T."/>
            <person name="Lin S."/>
            <person name="Zhang Q."/>
            <person name="Li G."/>
            <person name="Tian J."/>
            <person name="Gong T."/>
            <person name="Liu H."/>
            <person name="Zhang D."/>
            <person name="Fang L."/>
            <person name="Ye C."/>
            <person name="Zhang J."/>
            <person name="Hu W."/>
            <person name="Xu A."/>
            <person name="Ren Y."/>
            <person name="Zhang G."/>
            <person name="Bruford M.W."/>
            <person name="Li Q."/>
            <person name="Ma L."/>
            <person name="Guo Y."/>
            <person name="An N."/>
            <person name="Hu Y."/>
            <person name="Zheng Y."/>
            <person name="Shi Y."/>
            <person name="Li Z."/>
            <person name="Liu Q."/>
            <person name="Chen Y."/>
            <person name="Zhao J."/>
            <person name="Qu N."/>
            <person name="Zhao S."/>
            <person name="Tian F."/>
            <person name="Wang X."/>
            <person name="Wang H."/>
            <person name="Xu L."/>
            <person name="Liu X."/>
            <person name="Vinar T."/>
            <person name="Wang Y."/>
            <person name="Lam T.W."/>
            <person name="Yiu S.M."/>
            <person name="Liu S."/>
            <person name="Zhang H."/>
            <person name="Li D."/>
            <person name="Huang Y."/>
            <person name="Wang X."/>
            <person name="Yang G."/>
            <person name="Jiang Z."/>
            <person name="Wang J."/>
            <person name="Qin N."/>
            <person name="Li L."/>
            <person name="Li J."/>
            <person name="Bolund L."/>
            <person name="Kristiansen K."/>
            <person name="Wong G.K."/>
            <person name="Olson M."/>
            <person name="Zhang X."/>
            <person name="Li S."/>
            <person name="Yang H."/>
            <person name="Wang J."/>
            <person name="Wang J."/>
        </authorList>
    </citation>
    <scope>NUCLEOTIDE SEQUENCE [LARGE SCALE GENOMIC DNA]</scope>
</reference>
<dbReference type="Ensembl" id="ENSAMET00000030943.1">
    <property type="protein sequence ID" value="ENSAMEP00000041548.1"/>
    <property type="gene ID" value="ENSAMEG00000017943.2"/>
</dbReference>
<dbReference type="GO" id="GO:0098856">
    <property type="term" value="P:intestinal lipid absorption"/>
    <property type="evidence" value="ECO:0007669"/>
    <property type="project" value="Ensembl"/>
</dbReference>
<proteinExistence type="inferred from homology"/>
<name>A0A7N5KQC1_AILME</name>
<reference evidence="26" key="3">
    <citation type="submission" date="2025-09" db="UniProtKB">
        <authorList>
            <consortium name="Ensembl"/>
        </authorList>
    </citation>
    <scope>IDENTIFICATION</scope>
</reference>
<comment type="subcellular location">
    <subcellularLocation>
        <location evidence="1">Golgi apparatus membrane</location>
        <topology evidence="1">Multi-pass membrane protein</topology>
    </subcellularLocation>
</comment>
<comment type="pathway">
    <text evidence="2">Lipid metabolism; sphingolipid metabolism.</text>
</comment>
<dbReference type="Gene3D" id="3.90.550.10">
    <property type="entry name" value="Spore Coat Polysaccharide Biosynthesis Protein SpsA, Chain A"/>
    <property type="match status" value="1"/>
</dbReference>
<evidence type="ECO:0000256" key="1">
    <source>
        <dbReference type="ARBA" id="ARBA00004653"/>
    </source>
</evidence>
<evidence type="ECO:0000256" key="9">
    <source>
        <dbReference type="ARBA" id="ARBA00022679"/>
    </source>
</evidence>
<keyword evidence="12 25" id="KW-1133">Transmembrane helix</keyword>
<evidence type="ECO:0000256" key="22">
    <source>
        <dbReference type="ARBA" id="ARBA00052646"/>
    </source>
</evidence>
<dbReference type="FunFam" id="3.90.550.10:FF:000041">
    <property type="entry name" value="UDP-glucose ceramide glucosyltransferase"/>
    <property type="match status" value="1"/>
</dbReference>
<evidence type="ECO:0000256" key="2">
    <source>
        <dbReference type="ARBA" id="ARBA00004760"/>
    </source>
</evidence>
<evidence type="ECO:0000256" key="11">
    <source>
        <dbReference type="ARBA" id="ARBA00022919"/>
    </source>
</evidence>
<feature type="transmembrane region" description="Helical" evidence="25">
    <location>
        <begin position="12"/>
        <end position="32"/>
    </location>
</feature>
<gene>
    <name evidence="26" type="primary">UGCG</name>
</gene>
<keyword evidence="10 25" id="KW-0812">Transmembrane</keyword>
<dbReference type="GO" id="GO:0006679">
    <property type="term" value="P:glucosylceramide biosynthetic process"/>
    <property type="evidence" value="ECO:0007669"/>
    <property type="project" value="Ensembl"/>
</dbReference>
<dbReference type="OrthoDB" id="1483400at2759"/>
<keyword evidence="14" id="KW-0443">Lipid metabolism</keyword>
<keyword evidence="15 25" id="KW-0472">Membrane</keyword>
<evidence type="ECO:0000256" key="23">
    <source>
        <dbReference type="ARBA" id="ARBA00063717"/>
    </source>
</evidence>
<evidence type="ECO:0000313" key="26">
    <source>
        <dbReference type="Ensembl" id="ENSAMEP00000041548.1"/>
    </source>
</evidence>
<evidence type="ECO:0000256" key="17">
    <source>
        <dbReference type="ARBA" id="ARBA00031017"/>
    </source>
</evidence>
<dbReference type="GeneID" id="100476876"/>
<dbReference type="InterPro" id="IPR025993">
    <property type="entry name" value="Ceramide_glucosylTrfase"/>
</dbReference>
<dbReference type="InParanoid" id="A0A7N5KQC1"/>
<evidence type="ECO:0000256" key="15">
    <source>
        <dbReference type="ARBA" id="ARBA00023136"/>
    </source>
</evidence>
<evidence type="ECO:0000256" key="6">
    <source>
        <dbReference type="ARBA" id="ARBA00019988"/>
    </source>
</evidence>
<keyword evidence="13" id="KW-0333">Golgi apparatus</keyword>
<dbReference type="AlphaFoldDB" id="A0A7N5KQC1"/>
<dbReference type="RefSeq" id="XP_034520170.1">
    <property type="nucleotide sequence ID" value="XM_034664279.1"/>
</dbReference>
<evidence type="ECO:0000313" key="27">
    <source>
        <dbReference type="Proteomes" id="UP000008912"/>
    </source>
</evidence>
<comment type="similarity">
    <text evidence="4">Belongs to the glycosyltransferase 2 family.</text>
</comment>
<keyword evidence="7" id="KW-0444">Lipid biosynthesis</keyword>
<dbReference type="GO" id="GO:0048666">
    <property type="term" value="P:neuron development"/>
    <property type="evidence" value="ECO:0007669"/>
    <property type="project" value="Ensembl"/>
</dbReference>
<evidence type="ECO:0000256" key="7">
    <source>
        <dbReference type="ARBA" id="ARBA00022516"/>
    </source>
</evidence>